<name>A0A8J3XX80_9ACTN</name>
<comment type="caution">
    <text evidence="2">The sequence shown here is derived from an EMBL/GenBank/DDBJ whole genome shotgun (WGS) entry which is preliminary data.</text>
</comment>
<evidence type="ECO:0000313" key="2">
    <source>
        <dbReference type="EMBL" id="GII55790.1"/>
    </source>
</evidence>
<dbReference type="AlphaFoldDB" id="A0A8J3XX80"/>
<evidence type="ECO:0000313" key="3">
    <source>
        <dbReference type="Proteomes" id="UP000605992"/>
    </source>
</evidence>
<keyword evidence="1" id="KW-0812">Transmembrane</keyword>
<keyword evidence="3" id="KW-1185">Reference proteome</keyword>
<keyword evidence="1" id="KW-1133">Transmembrane helix</keyword>
<dbReference type="RefSeq" id="WP_203945968.1">
    <property type="nucleotide sequence ID" value="NZ_BOOR01000029.1"/>
</dbReference>
<reference evidence="2" key="1">
    <citation type="submission" date="2021-01" db="EMBL/GenBank/DDBJ databases">
        <title>Whole genome shotgun sequence of Planotetraspora thailandica NBRC 104271.</title>
        <authorList>
            <person name="Komaki H."/>
            <person name="Tamura T."/>
        </authorList>
    </citation>
    <scope>NUCLEOTIDE SEQUENCE</scope>
    <source>
        <strain evidence="2">NBRC 104271</strain>
    </source>
</reference>
<gene>
    <name evidence="2" type="ORF">Pth03_41790</name>
</gene>
<protein>
    <submittedName>
        <fullName evidence="2">Uncharacterized protein</fullName>
    </submittedName>
</protein>
<keyword evidence="1" id="KW-0472">Membrane</keyword>
<proteinExistence type="predicted"/>
<feature type="transmembrane region" description="Helical" evidence="1">
    <location>
        <begin position="60"/>
        <end position="81"/>
    </location>
</feature>
<dbReference type="Proteomes" id="UP000605992">
    <property type="component" value="Unassembled WGS sequence"/>
</dbReference>
<accession>A0A8J3XX80</accession>
<sequence>MNPDALIKEIAPVTDEVAGAMVKPQTRAELAVQIMTTSAGESARTAAPRSGTKLRRPGRLLLGVAAVGTMAAAAIVVTLVAGPGQKIGPVVIGPINAQAAALSFTRQDDYLVVKVKDPVADPARYRREFAERGLDIDLTLEPSSRQRAGSVLALGGDEAGSDVQMITAKGACGPLTCGVGIKIPFSFKGHLSVVFGRTALPGEHYNTADGDVPGEGVGLSDVRGRTVSDVLAEAGRRHITRIEYRYEHDGSDQPYPNGIPADKVERDWYVYDALAGSDGQVIIFVGPDRQG</sequence>
<organism evidence="2 3">
    <name type="scientific">Planotetraspora thailandica</name>
    <dbReference type="NCBI Taxonomy" id="487172"/>
    <lineage>
        <taxon>Bacteria</taxon>
        <taxon>Bacillati</taxon>
        <taxon>Actinomycetota</taxon>
        <taxon>Actinomycetes</taxon>
        <taxon>Streptosporangiales</taxon>
        <taxon>Streptosporangiaceae</taxon>
        <taxon>Planotetraspora</taxon>
    </lineage>
</organism>
<dbReference type="EMBL" id="BOOR01000029">
    <property type="protein sequence ID" value="GII55790.1"/>
    <property type="molecule type" value="Genomic_DNA"/>
</dbReference>
<evidence type="ECO:0000256" key="1">
    <source>
        <dbReference type="SAM" id="Phobius"/>
    </source>
</evidence>